<dbReference type="Proteomes" id="UP001412239">
    <property type="component" value="Unassembled WGS sequence"/>
</dbReference>
<gene>
    <name evidence="6" type="ORF">GSTUAT00008393001</name>
</gene>
<proteinExistence type="inferred from homology"/>
<feature type="compositionally biased region" description="Pro residues" evidence="3">
    <location>
        <begin position="393"/>
        <end position="405"/>
    </location>
</feature>
<keyword evidence="4" id="KW-1133">Transmembrane helix</keyword>
<dbReference type="GO" id="GO:0004622">
    <property type="term" value="F:phosphatidylcholine lysophospholipase activity"/>
    <property type="evidence" value="ECO:0007669"/>
    <property type="project" value="TreeGrafter"/>
</dbReference>
<dbReference type="SUPFAM" id="SSF53474">
    <property type="entry name" value="alpha/beta-Hydrolases"/>
    <property type="match status" value="1"/>
</dbReference>
<keyword evidence="7" id="KW-1185">Reference proteome</keyword>
<dbReference type="PANTHER" id="PTHR12482:SF65">
    <property type="entry name" value="ESTERASE, PUTATIVE (AFU_ORTHOLOGUE AFUA_3G12320)-RELATED"/>
    <property type="match status" value="1"/>
</dbReference>
<dbReference type="InterPro" id="IPR007751">
    <property type="entry name" value="DUF676_lipase-like"/>
</dbReference>
<protein>
    <recommendedName>
        <fullName evidence="5">DUF676 domain-containing protein</fullName>
    </recommendedName>
</protein>
<feature type="transmembrane region" description="Helical" evidence="4">
    <location>
        <begin position="271"/>
        <end position="291"/>
    </location>
</feature>
<accession>A0A292PIW7</accession>
<reference evidence="6" key="1">
    <citation type="submission" date="2015-10" db="EMBL/GenBank/DDBJ databases">
        <authorList>
            <person name="Regsiter A."/>
            <person name="william w."/>
        </authorList>
    </citation>
    <scope>NUCLEOTIDE SEQUENCE</scope>
    <source>
        <strain evidence="6">Montdore</strain>
    </source>
</reference>
<evidence type="ECO:0000256" key="4">
    <source>
        <dbReference type="SAM" id="Phobius"/>
    </source>
</evidence>
<keyword evidence="2" id="KW-0443">Lipid metabolism</keyword>
<dbReference type="GO" id="GO:0005811">
    <property type="term" value="C:lipid droplet"/>
    <property type="evidence" value="ECO:0007669"/>
    <property type="project" value="TreeGrafter"/>
</dbReference>
<evidence type="ECO:0000256" key="3">
    <source>
        <dbReference type="SAM" id="MobiDB-lite"/>
    </source>
</evidence>
<dbReference type="InterPro" id="IPR029058">
    <property type="entry name" value="AB_hydrolase_fold"/>
</dbReference>
<dbReference type="GO" id="GO:0047372">
    <property type="term" value="F:monoacylglycerol lipase activity"/>
    <property type="evidence" value="ECO:0007669"/>
    <property type="project" value="TreeGrafter"/>
</dbReference>
<keyword evidence="4" id="KW-0812">Transmembrane</keyword>
<organism evidence="6 7">
    <name type="scientific">Tuber aestivum</name>
    <name type="common">summer truffle</name>
    <dbReference type="NCBI Taxonomy" id="59557"/>
    <lineage>
        <taxon>Eukaryota</taxon>
        <taxon>Fungi</taxon>
        <taxon>Dikarya</taxon>
        <taxon>Ascomycota</taxon>
        <taxon>Pezizomycotina</taxon>
        <taxon>Pezizomycetes</taxon>
        <taxon>Pezizales</taxon>
        <taxon>Tuberaceae</taxon>
        <taxon>Tuber</taxon>
    </lineage>
</organism>
<dbReference type="Gene3D" id="3.40.50.1820">
    <property type="entry name" value="alpha/beta hydrolase"/>
    <property type="match status" value="1"/>
</dbReference>
<comment type="similarity">
    <text evidence="1">Belongs to the putative lipase ROG1 family.</text>
</comment>
<name>A0A292PIW7_9PEZI</name>
<dbReference type="GO" id="GO:0016042">
    <property type="term" value="P:lipid catabolic process"/>
    <property type="evidence" value="ECO:0007669"/>
    <property type="project" value="UniProtKB-KW"/>
</dbReference>
<evidence type="ECO:0000313" key="7">
    <source>
        <dbReference type="Proteomes" id="UP001412239"/>
    </source>
</evidence>
<evidence type="ECO:0000259" key="5">
    <source>
        <dbReference type="Pfam" id="PF05057"/>
    </source>
</evidence>
<dbReference type="EMBL" id="LN891200">
    <property type="protein sequence ID" value="CUS07512.1"/>
    <property type="molecule type" value="Genomic_DNA"/>
</dbReference>
<dbReference type="Pfam" id="PF05057">
    <property type="entry name" value="DUF676"/>
    <property type="match status" value="1"/>
</dbReference>
<dbReference type="PANTHER" id="PTHR12482">
    <property type="entry name" value="LIPASE ROG1-RELATED-RELATED"/>
    <property type="match status" value="1"/>
</dbReference>
<evidence type="ECO:0000313" key="6">
    <source>
        <dbReference type="EMBL" id="CUS07512.1"/>
    </source>
</evidence>
<feature type="domain" description="DUF676" evidence="5">
    <location>
        <begin position="8"/>
        <end position="206"/>
    </location>
</feature>
<keyword evidence="2" id="KW-0442">Lipid degradation</keyword>
<evidence type="ECO:0000256" key="1">
    <source>
        <dbReference type="ARBA" id="ARBA00007920"/>
    </source>
</evidence>
<feature type="non-terminal residue" evidence="6">
    <location>
        <position position="486"/>
    </location>
</feature>
<keyword evidence="4" id="KW-0472">Membrane</keyword>
<dbReference type="InterPro" id="IPR044294">
    <property type="entry name" value="Lipase-like"/>
</dbReference>
<evidence type="ECO:0000256" key="2">
    <source>
        <dbReference type="ARBA" id="ARBA00022963"/>
    </source>
</evidence>
<feature type="region of interest" description="Disordered" evidence="3">
    <location>
        <begin position="381"/>
        <end position="405"/>
    </location>
</feature>
<dbReference type="AlphaFoldDB" id="A0A292PIW7"/>
<sequence length="486" mass="54291">MGIPSGRGDHLCVLIHGLWGNPGHLEYLTTAIRQRYDDSKLHILVVKRNSGTFTYDGIELGGERVTREIEDTIEDYARNGVEIRKISIVGYSLGGLVARYTVGLLYSKGYFDRVRPVNFCTFVTPHLGVRTPLLGWHNHIWNVIGARLLSASGRQLFAIDKFRNTGRPLLSVLADKDSVFFKGLERFQNKVLYANVINDRATCYYTAGVSRFDPYVDLSDVSLNYLPGYSPIILDPDSPISAAAKEEENEKLPVAHRISRTTGMAMRFPMVLTYVIVIPIGVIVFLLNSLIQTVFSKRRIWLHSSDRLGYHRLPLLVEEMQEAAEGLIEDIHHEMIPQHLTAVSEESAGESLVNAITPRATVTSEKGVEDSSVLITLAGGTSPQAGGISSDPSAPPPPKSTPAPRPVVEQFPLQMQGKLEFPTLALSHQQFEMIANIEKLGFRKYPVFIHNDRHSHAAIIVRKPWVKRWDEGKVVVAHWLDKAFIV</sequence>